<dbReference type="Proteomes" id="UP001201873">
    <property type="component" value="Unassembled WGS sequence"/>
</dbReference>
<organism evidence="1 2">
    <name type="scientific">Frankia umida</name>
    <dbReference type="NCBI Taxonomy" id="573489"/>
    <lineage>
        <taxon>Bacteria</taxon>
        <taxon>Bacillati</taxon>
        <taxon>Actinomycetota</taxon>
        <taxon>Actinomycetes</taxon>
        <taxon>Frankiales</taxon>
        <taxon>Frankiaceae</taxon>
        <taxon>Frankia</taxon>
    </lineage>
</organism>
<keyword evidence="2" id="KW-1185">Reference proteome</keyword>
<reference evidence="1 2" key="1">
    <citation type="submission" date="2022-04" db="EMBL/GenBank/DDBJ databases">
        <title>Genome diversity in the genus Frankia.</title>
        <authorList>
            <person name="Carlos-Shanley C."/>
            <person name="Hahn D."/>
        </authorList>
    </citation>
    <scope>NUCLEOTIDE SEQUENCE [LARGE SCALE GENOMIC DNA]</scope>
    <source>
        <strain evidence="1 2">Ag45/Mut15</strain>
    </source>
</reference>
<protein>
    <submittedName>
        <fullName evidence="1">Uncharacterized protein</fullName>
    </submittedName>
</protein>
<comment type="caution">
    <text evidence="1">The sequence shown here is derived from an EMBL/GenBank/DDBJ whole genome shotgun (WGS) entry which is preliminary data.</text>
</comment>
<accession>A0ABT0JV39</accession>
<dbReference type="EMBL" id="JALKFT010000004">
    <property type="protein sequence ID" value="MCK9875214.1"/>
    <property type="molecule type" value="Genomic_DNA"/>
</dbReference>
<evidence type="ECO:0000313" key="1">
    <source>
        <dbReference type="EMBL" id="MCK9875214.1"/>
    </source>
</evidence>
<gene>
    <name evidence="1" type="ORF">MXD59_05365</name>
</gene>
<evidence type="ECO:0000313" key="2">
    <source>
        <dbReference type="Proteomes" id="UP001201873"/>
    </source>
</evidence>
<proteinExistence type="predicted"/>
<name>A0ABT0JV39_9ACTN</name>
<sequence length="142" mass="14601">MDIGLADAAETMIGKGPTMKAPNQNIRIIASEHAHVGAQYGVVQGDVNVGATGEQAPVDLSRALVGFRAQLRSAHTAGTVDDDTFTAAEAELTTADEALQEGSPDSRRTLLVALKKVRGLVGDVADLAAKVAIVLALARGLS</sequence>